<gene>
    <name evidence="2" type="ORF">BU14_0465s0001</name>
</gene>
<feature type="region of interest" description="Disordered" evidence="1">
    <location>
        <begin position="84"/>
        <end position="114"/>
    </location>
</feature>
<feature type="compositionally biased region" description="Basic residues" evidence="1">
    <location>
        <begin position="155"/>
        <end position="170"/>
    </location>
</feature>
<feature type="compositionally biased region" description="Polar residues" evidence="1">
    <location>
        <begin position="1"/>
        <end position="18"/>
    </location>
</feature>
<feature type="region of interest" description="Disordered" evidence="1">
    <location>
        <begin position="338"/>
        <end position="361"/>
    </location>
</feature>
<dbReference type="EMBL" id="KV919082">
    <property type="protein sequence ID" value="OSX72110.1"/>
    <property type="molecule type" value="Genomic_DNA"/>
</dbReference>
<dbReference type="Proteomes" id="UP000218209">
    <property type="component" value="Unassembled WGS sequence"/>
</dbReference>
<dbReference type="InterPro" id="IPR036410">
    <property type="entry name" value="HSP_DnaJ_Cys-rich_dom_sf"/>
</dbReference>
<feature type="compositionally biased region" description="Pro residues" evidence="1">
    <location>
        <begin position="171"/>
        <end position="182"/>
    </location>
</feature>
<organism evidence="2 3">
    <name type="scientific">Porphyra umbilicalis</name>
    <name type="common">Purple laver</name>
    <name type="synonym">Red alga</name>
    <dbReference type="NCBI Taxonomy" id="2786"/>
    <lineage>
        <taxon>Eukaryota</taxon>
        <taxon>Rhodophyta</taxon>
        <taxon>Bangiophyceae</taxon>
        <taxon>Bangiales</taxon>
        <taxon>Bangiaceae</taxon>
        <taxon>Porphyra</taxon>
    </lineage>
</organism>
<dbReference type="SUPFAM" id="SSF57938">
    <property type="entry name" value="DnaJ/Hsp40 cysteine-rich domain"/>
    <property type="match status" value="1"/>
</dbReference>
<evidence type="ECO:0000256" key="1">
    <source>
        <dbReference type="SAM" id="MobiDB-lite"/>
    </source>
</evidence>
<evidence type="ECO:0000313" key="2">
    <source>
        <dbReference type="EMBL" id="OSX72110.1"/>
    </source>
</evidence>
<accession>A0A1X6NUD7</accession>
<dbReference type="AlphaFoldDB" id="A0A1X6NUD7"/>
<proteinExistence type="predicted"/>
<feature type="region of interest" description="Disordered" evidence="1">
    <location>
        <begin position="1"/>
        <end position="32"/>
    </location>
</feature>
<reference evidence="2 3" key="1">
    <citation type="submission" date="2017-03" db="EMBL/GenBank/DDBJ databases">
        <title>WGS assembly of Porphyra umbilicalis.</title>
        <authorList>
            <person name="Brawley S.H."/>
            <person name="Blouin N.A."/>
            <person name="Ficko-Blean E."/>
            <person name="Wheeler G.L."/>
            <person name="Lohr M."/>
            <person name="Goodson H.V."/>
            <person name="Jenkins J.W."/>
            <person name="Blaby-Haas C.E."/>
            <person name="Helliwell K.E."/>
            <person name="Chan C."/>
            <person name="Marriage T."/>
            <person name="Bhattacharya D."/>
            <person name="Klein A.S."/>
            <person name="Badis Y."/>
            <person name="Brodie J."/>
            <person name="Cao Y."/>
            <person name="Collen J."/>
            <person name="Dittami S.M."/>
            <person name="Gachon C.M."/>
            <person name="Green B.R."/>
            <person name="Karpowicz S."/>
            <person name="Kim J.W."/>
            <person name="Kudahl U."/>
            <person name="Lin S."/>
            <person name="Michel G."/>
            <person name="Mittag M."/>
            <person name="Olson B.J."/>
            <person name="Pangilinan J."/>
            <person name="Peng Y."/>
            <person name="Qiu H."/>
            <person name="Shu S."/>
            <person name="Singer J.T."/>
            <person name="Smith A.G."/>
            <person name="Sprecher B.N."/>
            <person name="Wagner V."/>
            <person name="Wang W."/>
            <person name="Wang Z.-Y."/>
            <person name="Yan J."/>
            <person name="Yarish C."/>
            <person name="Zoeuner-Riek S."/>
            <person name="Zhuang Y."/>
            <person name="Zou Y."/>
            <person name="Lindquist E.A."/>
            <person name="Grimwood J."/>
            <person name="Barry K."/>
            <person name="Rokhsar D.S."/>
            <person name="Schmutz J."/>
            <person name="Stiller J.W."/>
            <person name="Grossman A.R."/>
            <person name="Prochnik S.E."/>
        </authorList>
    </citation>
    <scope>NUCLEOTIDE SEQUENCE [LARGE SCALE GENOMIC DNA]</scope>
    <source>
        <strain evidence="2">4086291</strain>
    </source>
</reference>
<feature type="compositionally biased region" description="Pro residues" evidence="1">
    <location>
        <begin position="192"/>
        <end position="229"/>
    </location>
</feature>
<feature type="region of interest" description="Disordered" evidence="1">
    <location>
        <begin position="273"/>
        <end position="295"/>
    </location>
</feature>
<name>A0A1X6NUD7_PORUM</name>
<protein>
    <submittedName>
        <fullName evidence="2">Uncharacterized protein</fullName>
    </submittedName>
</protein>
<evidence type="ECO:0000313" key="3">
    <source>
        <dbReference type="Proteomes" id="UP000218209"/>
    </source>
</evidence>
<keyword evidence="3" id="KW-1185">Reference proteome</keyword>
<sequence length="421" mass="42760">FIGCRQTQYSSRRCTTEGQPIPPTPPPDRDGELSLNEIVCIHITPTVARAGARGPAAADRPVCTPDAAEIGAAFATSTDAAAAAPVAQGQRGGVPRRAVPHGAGSAEGRRRHLPSPPCGALCERHAVGPLWPAARGVATFAGERQPPHLGEICASRRRGRRHRRRRHRPPRSAPPPPPPPPSAGAGGARRSTPPPSPPLSIPPRSTPPHPIPLSPYFLHPPTPPQPMSSPIPVLAPPVSASASSAAAAAVGVAALAASSSHAARPQFRRFTPAAARGSAAPNRRSQANHHTNHGLPGLPGLPPAAAAQLAAFAAALGAFFPPVVAAAKGFGAARRPGGFGSPPPASRGVLPTDGVRSGSKGSGKLRPCEPCAGTGLKRCAFCRGGGVMVGYLGAAVPCVPCEQKGTMGRPCPDCGGMGFFQ</sequence>
<feature type="non-terminal residue" evidence="2">
    <location>
        <position position="1"/>
    </location>
</feature>
<feature type="region of interest" description="Disordered" evidence="1">
    <location>
        <begin position="148"/>
        <end position="229"/>
    </location>
</feature>